<dbReference type="SMART" id="SM00717">
    <property type="entry name" value="SANT"/>
    <property type="match status" value="1"/>
</dbReference>
<dbReference type="eggNOG" id="KOG0724">
    <property type="taxonomic scope" value="Eukaryota"/>
</dbReference>
<dbReference type="AlphaFoldDB" id="K7MDA3"/>
<reference evidence="3 4" key="1">
    <citation type="journal article" date="2010" name="Nature">
        <title>Genome sequence of the palaeopolyploid soybean.</title>
        <authorList>
            <person name="Schmutz J."/>
            <person name="Cannon S.B."/>
            <person name="Schlueter J."/>
            <person name="Ma J."/>
            <person name="Mitros T."/>
            <person name="Nelson W."/>
            <person name="Hyten D.L."/>
            <person name="Song Q."/>
            <person name="Thelen J.J."/>
            <person name="Cheng J."/>
            <person name="Xu D."/>
            <person name="Hellsten U."/>
            <person name="May G.D."/>
            <person name="Yu Y."/>
            <person name="Sakurai T."/>
            <person name="Umezawa T."/>
            <person name="Bhattacharyya M.K."/>
            <person name="Sandhu D."/>
            <person name="Valliyodan B."/>
            <person name="Lindquist E."/>
            <person name="Peto M."/>
            <person name="Grant D."/>
            <person name="Shu S."/>
            <person name="Goodstein D."/>
            <person name="Barry K."/>
            <person name="Futrell-Griggs M."/>
            <person name="Abernathy B."/>
            <person name="Du J."/>
            <person name="Tian Z."/>
            <person name="Zhu L."/>
            <person name="Gill N."/>
            <person name="Joshi T."/>
            <person name="Libault M."/>
            <person name="Sethuraman A."/>
            <person name="Zhang X.-C."/>
            <person name="Shinozaki K."/>
            <person name="Nguyen H.T."/>
            <person name="Wing R.A."/>
            <person name="Cregan P."/>
            <person name="Specht J."/>
            <person name="Grimwood J."/>
            <person name="Rokhsar D."/>
            <person name="Stacey G."/>
            <person name="Shoemaker R.C."/>
            <person name="Jackson S.A."/>
        </authorList>
    </citation>
    <scope>NUCLEOTIDE SEQUENCE</scope>
    <source>
        <strain evidence="4">cv. Williams 82</strain>
        <tissue evidence="3">Callus</tissue>
    </source>
</reference>
<dbReference type="Proteomes" id="UP000008827">
    <property type="component" value="Chromosome 15"/>
</dbReference>
<dbReference type="SUPFAM" id="SSF46689">
    <property type="entry name" value="Homeodomain-like"/>
    <property type="match status" value="1"/>
</dbReference>
<dbReference type="EnsemblPlants" id="KRH13297">
    <property type="protein sequence ID" value="KRH13297"/>
    <property type="gene ID" value="GLYMA_15G229000"/>
</dbReference>
<dbReference type="CDD" id="cd00167">
    <property type="entry name" value="SANT"/>
    <property type="match status" value="1"/>
</dbReference>
<evidence type="ECO:0000256" key="1">
    <source>
        <dbReference type="SAM" id="MobiDB-lite"/>
    </source>
</evidence>
<dbReference type="InterPro" id="IPR009057">
    <property type="entry name" value="Homeodomain-like_sf"/>
</dbReference>
<dbReference type="HOGENOM" id="CLU_060837_0_0_1"/>
<evidence type="ECO:0000259" key="2">
    <source>
        <dbReference type="SMART" id="SM00717"/>
    </source>
</evidence>
<accession>K7MDA3</accession>
<dbReference type="Gene3D" id="1.10.10.60">
    <property type="entry name" value="Homeodomain-like"/>
    <property type="match status" value="1"/>
</dbReference>
<proteinExistence type="predicted"/>
<dbReference type="InterPro" id="IPR001005">
    <property type="entry name" value="SANT/Myb"/>
</dbReference>
<feature type="domain" description="Myb-like" evidence="2">
    <location>
        <begin position="31"/>
        <end position="152"/>
    </location>
</feature>
<dbReference type="Gramene" id="KRH13297">
    <property type="protein sequence ID" value="KRH13297"/>
    <property type="gene ID" value="GLYMA_15G229000"/>
</dbReference>
<evidence type="ECO:0000313" key="3">
    <source>
        <dbReference type="EMBL" id="KRH13297.1"/>
    </source>
</evidence>
<protein>
    <recommendedName>
        <fullName evidence="2">Myb-like domain-containing protein</fullName>
    </recommendedName>
</protein>
<sequence>MKWESITLSSPTPCTPNSNTNWLVMEDNNNKSTKWTSEENKLFENALTVHDKDTPDRWHKVADVISNIEASLILVLGYNSIATSPFTLDWVNTPGYDGFKGCGKRSSSVRPIEHERKKGKYGKGNWRNIFHNFVNIRTPTQVASHAYKYFIQNHNTSSEDTNRSTSPHVLSQKQQPNSTPTTPRTHFQWSNQSNIGVAMTLNPAHEKVFISHYSANSFGVKIEG</sequence>
<organism evidence="3">
    <name type="scientific">Glycine max</name>
    <name type="common">Soybean</name>
    <name type="synonym">Glycine hispida</name>
    <dbReference type="NCBI Taxonomy" id="3847"/>
    <lineage>
        <taxon>Eukaryota</taxon>
        <taxon>Viridiplantae</taxon>
        <taxon>Streptophyta</taxon>
        <taxon>Embryophyta</taxon>
        <taxon>Tracheophyta</taxon>
        <taxon>Spermatophyta</taxon>
        <taxon>Magnoliopsida</taxon>
        <taxon>eudicotyledons</taxon>
        <taxon>Gunneridae</taxon>
        <taxon>Pentapetalae</taxon>
        <taxon>rosids</taxon>
        <taxon>fabids</taxon>
        <taxon>Fabales</taxon>
        <taxon>Fabaceae</taxon>
        <taxon>Papilionoideae</taxon>
        <taxon>50 kb inversion clade</taxon>
        <taxon>NPAAA clade</taxon>
        <taxon>indigoferoid/millettioid clade</taxon>
        <taxon>Phaseoleae</taxon>
        <taxon>Glycine</taxon>
        <taxon>Glycine subgen. Soja</taxon>
    </lineage>
</organism>
<keyword evidence="5" id="KW-1185">Reference proteome</keyword>
<name>K7MDA3_SOYBN</name>
<feature type="region of interest" description="Disordered" evidence="1">
    <location>
        <begin position="157"/>
        <end position="186"/>
    </location>
</feature>
<reference evidence="3" key="3">
    <citation type="submission" date="2018-07" db="EMBL/GenBank/DDBJ databases">
        <title>WGS assembly of Glycine max.</title>
        <authorList>
            <person name="Schmutz J."/>
            <person name="Cannon S."/>
            <person name="Schlueter J."/>
            <person name="Ma J."/>
            <person name="Mitros T."/>
            <person name="Nelson W."/>
            <person name="Hyten D."/>
            <person name="Song Q."/>
            <person name="Thelen J."/>
            <person name="Cheng J."/>
            <person name="Xu D."/>
            <person name="Hellsten U."/>
            <person name="May G."/>
            <person name="Yu Y."/>
            <person name="Sakurai T."/>
            <person name="Umezawa T."/>
            <person name="Bhattacharyya M."/>
            <person name="Sandhu D."/>
            <person name="Valliyodan B."/>
            <person name="Lindquist E."/>
            <person name="Peto M."/>
            <person name="Grant D."/>
            <person name="Shu S."/>
            <person name="Goodstein D."/>
            <person name="Barry K."/>
            <person name="Futrell-Griggs M."/>
            <person name="Abernathy B."/>
            <person name="Du J."/>
            <person name="Tian Z."/>
            <person name="Zhu L."/>
            <person name="Gill N."/>
            <person name="Joshi T."/>
            <person name="Libault M."/>
            <person name="Sethuraman A."/>
            <person name="Zhang X."/>
            <person name="Shinozaki K."/>
            <person name="Nguyen H."/>
            <person name="Wing R."/>
            <person name="Cregan P."/>
            <person name="Specht J."/>
            <person name="Grimwood J."/>
            <person name="Rokhsar D."/>
            <person name="Stacey G."/>
            <person name="Shoemaker R."/>
            <person name="Jackson S."/>
        </authorList>
    </citation>
    <scope>NUCLEOTIDE SEQUENCE</scope>
    <source>
        <tissue evidence="3">Callus</tissue>
    </source>
</reference>
<gene>
    <name evidence="3" type="ORF">GLYMA_15G229000</name>
</gene>
<dbReference type="InParanoid" id="K7MDA3"/>
<dbReference type="PaxDb" id="3847-GLYMA15G36695.1"/>
<dbReference type="SMR" id="K7MDA3"/>
<evidence type="ECO:0000313" key="5">
    <source>
        <dbReference type="Proteomes" id="UP000008827"/>
    </source>
</evidence>
<dbReference type="PANTHER" id="PTHR44042">
    <property type="entry name" value="DUPLICATED HOMEODOMAIN-LIKE SUPERFAMILY PROTEIN-RELATED"/>
    <property type="match status" value="1"/>
</dbReference>
<dbReference type="PANTHER" id="PTHR44042:SF41">
    <property type="entry name" value="DUPLICATED HOMEODOMAIN-LIKE SUPERFAMILY PROTEIN-RELATED"/>
    <property type="match status" value="1"/>
</dbReference>
<reference evidence="4" key="2">
    <citation type="submission" date="2018-02" db="UniProtKB">
        <authorList>
            <consortium name="EnsemblPlants"/>
        </authorList>
    </citation>
    <scope>IDENTIFICATION</scope>
    <source>
        <strain evidence="4">Williams 82</strain>
    </source>
</reference>
<evidence type="ECO:0000313" key="4">
    <source>
        <dbReference type="EnsemblPlants" id="KRH13297"/>
    </source>
</evidence>
<dbReference type="EMBL" id="CM000848">
    <property type="protein sequence ID" value="KRH13297.1"/>
    <property type="molecule type" value="Genomic_DNA"/>
</dbReference>